<dbReference type="InterPro" id="IPR004839">
    <property type="entry name" value="Aminotransferase_I/II_large"/>
</dbReference>
<dbReference type="InterPro" id="IPR015421">
    <property type="entry name" value="PyrdxlP-dep_Trfase_major"/>
</dbReference>
<dbReference type="EMBL" id="CACRXK020007587">
    <property type="protein sequence ID" value="CAB4012649.1"/>
    <property type="molecule type" value="Genomic_DNA"/>
</dbReference>
<gene>
    <name evidence="3" type="ORF">PACLA_8A079519</name>
</gene>
<keyword evidence="1" id="KW-0663">Pyridoxal phosphate</keyword>
<dbReference type="PANTHER" id="PTHR43795:SF39">
    <property type="entry name" value="AMINOTRANSFERASE CLASS I_CLASSII DOMAIN-CONTAINING PROTEIN"/>
    <property type="match status" value="1"/>
</dbReference>
<evidence type="ECO:0000256" key="1">
    <source>
        <dbReference type="ARBA" id="ARBA00022898"/>
    </source>
</evidence>
<protein>
    <submittedName>
        <fullName evidence="3">Probable inactive 1-aminocyclopropane-1-carboxylate synthase 2</fullName>
    </submittedName>
</protein>
<dbReference type="InterPro" id="IPR015424">
    <property type="entry name" value="PyrdxlP-dep_Trfase"/>
</dbReference>
<dbReference type="PANTHER" id="PTHR43795">
    <property type="entry name" value="BIFUNCTIONAL ASPARTATE AMINOTRANSFERASE AND GLUTAMATE/ASPARTATE-PREPHENATE AMINOTRANSFERASE-RELATED"/>
    <property type="match status" value="1"/>
</dbReference>
<accession>A0A7D9EPD2</accession>
<sequence>MGTSENKIIADIVAAKLNQHNEFKEEHAHYGDFRGTTRFREVMAAFFERYMKPLEKIDPNDVVVFNGGAALIKALSATIFNPGEAILIPAPYYGGFEQDLFIENEIIRVPVHLSSKPHPETNMPFELTVNDLEAALAKAKKEISS</sequence>
<feature type="domain" description="Aminotransferase class I/classII large" evidence="2">
    <location>
        <begin position="13"/>
        <end position="141"/>
    </location>
</feature>
<proteinExistence type="predicted"/>
<dbReference type="SUPFAM" id="SSF53383">
    <property type="entry name" value="PLP-dependent transferases"/>
    <property type="match status" value="1"/>
</dbReference>
<organism evidence="3 4">
    <name type="scientific">Paramuricea clavata</name>
    <name type="common">Red gorgonian</name>
    <name type="synonym">Violescent sea-whip</name>
    <dbReference type="NCBI Taxonomy" id="317549"/>
    <lineage>
        <taxon>Eukaryota</taxon>
        <taxon>Metazoa</taxon>
        <taxon>Cnidaria</taxon>
        <taxon>Anthozoa</taxon>
        <taxon>Octocorallia</taxon>
        <taxon>Malacalcyonacea</taxon>
        <taxon>Plexauridae</taxon>
        <taxon>Paramuricea</taxon>
    </lineage>
</organism>
<dbReference type="GO" id="GO:0008483">
    <property type="term" value="F:transaminase activity"/>
    <property type="evidence" value="ECO:0007669"/>
    <property type="project" value="TreeGrafter"/>
</dbReference>
<dbReference type="GO" id="GO:0006520">
    <property type="term" value="P:amino acid metabolic process"/>
    <property type="evidence" value="ECO:0007669"/>
    <property type="project" value="TreeGrafter"/>
</dbReference>
<dbReference type="Gene3D" id="3.40.640.10">
    <property type="entry name" value="Type I PLP-dependent aspartate aminotransferase-like (Major domain)"/>
    <property type="match status" value="1"/>
</dbReference>
<name>A0A7D9EPD2_PARCT</name>
<dbReference type="Pfam" id="PF00155">
    <property type="entry name" value="Aminotran_1_2"/>
    <property type="match status" value="1"/>
</dbReference>
<dbReference type="InterPro" id="IPR015422">
    <property type="entry name" value="PyrdxlP-dep_Trfase_small"/>
</dbReference>
<dbReference type="InterPro" id="IPR050478">
    <property type="entry name" value="Ethylene_sulfur-biosynth"/>
</dbReference>
<dbReference type="Gene3D" id="3.90.1150.10">
    <property type="entry name" value="Aspartate Aminotransferase, domain 1"/>
    <property type="match status" value="1"/>
</dbReference>
<dbReference type="AlphaFoldDB" id="A0A7D9EPD2"/>
<keyword evidence="4" id="KW-1185">Reference proteome</keyword>
<dbReference type="GO" id="GO:0030170">
    <property type="term" value="F:pyridoxal phosphate binding"/>
    <property type="evidence" value="ECO:0007669"/>
    <property type="project" value="InterPro"/>
</dbReference>
<evidence type="ECO:0000259" key="2">
    <source>
        <dbReference type="Pfam" id="PF00155"/>
    </source>
</evidence>
<dbReference type="Proteomes" id="UP001152795">
    <property type="component" value="Unassembled WGS sequence"/>
</dbReference>
<evidence type="ECO:0000313" key="3">
    <source>
        <dbReference type="EMBL" id="CAB4012649.1"/>
    </source>
</evidence>
<comment type="caution">
    <text evidence="3">The sequence shown here is derived from an EMBL/GenBank/DDBJ whole genome shotgun (WGS) entry which is preliminary data.</text>
</comment>
<reference evidence="3" key="1">
    <citation type="submission" date="2020-04" db="EMBL/GenBank/DDBJ databases">
        <authorList>
            <person name="Alioto T."/>
            <person name="Alioto T."/>
            <person name="Gomez Garrido J."/>
        </authorList>
    </citation>
    <scope>NUCLEOTIDE SEQUENCE</scope>
    <source>
        <strain evidence="3">A484AB</strain>
    </source>
</reference>
<evidence type="ECO:0000313" key="4">
    <source>
        <dbReference type="Proteomes" id="UP001152795"/>
    </source>
</evidence>
<dbReference type="OrthoDB" id="7042322at2759"/>